<name>A0A1S1QT93_9ACTN</name>
<dbReference type="GO" id="GO:0000796">
    <property type="term" value="C:condensin complex"/>
    <property type="evidence" value="ECO:0007669"/>
    <property type="project" value="TreeGrafter"/>
</dbReference>
<gene>
    <name evidence="3" type="ORF">BBK14_14495</name>
</gene>
<feature type="region of interest" description="Disordered" evidence="2">
    <location>
        <begin position="1680"/>
        <end position="1723"/>
    </location>
</feature>
<evidence type="ECO:0000313" key="3">
    <source>
        <dbReference type="EMBL" id="OHV36779.1"/>
    </source>
</evidence>
<evidence type="ECO:0000313" key="4">
    <source>
        <dbReference type="Proteomes" id="UP000179769"/>
    </source>
</evidence>
<dbReference type="PANTHER" id="PTHR43941:SF1">
    <property type="entry name" value="STRUCTURAL MAINTENANCE OF CHROMOSOMES PROTEIN 2"/>
    <property type="match status" value="1"/>
</dbReference>
<feature type="compositionally biased region" description="Low complexity" evidence="2">
    <location>
        <begin position="71"/>
        <end position="82"/>
    </location>
</feature>
<keyword evidence="4" id="KW-1185">Reference proteome</keyword>
<keyword evidence="1" id="KW-0175">Coiled coil</keyword>
<feature type="region of interest" description="Disordered" evidence="2">
    <location>
        <begin position="1479"/>
        <end position="1500"/>
    </location>
</feature>
<evidence type="ECO:0000256" key="2">
    <source>
        <dbReference type="SAM" id="MobiDB-lite"/>
    </source>
</evidence>
<dbReference type="OrthoDB" id="3202351at2"/>
<feature type="region of interest" description="Disordered" evidence="2">
    <location>
        <begin position="802"/>
        <end position="821"/>
    </location>
</feature>
<feature type="region of interest" description="Disordered" evidence="2">
    <location>
        <begin position="1006"/>
        <end position="1060"/>
    </location>
</feature>
<feature type="coiled-coil region" evidence="1">
    <location>
        <begin position="1137"/>
        <end position="1164"/>
    </location>
</feature>
<proteinExistence type="predicted"/>
<feature type="compositionally biased region" description="Basic and acidic residues" evidence="2">
    <location>
        <begin position="595"/>
        <end position="610"/>
    </location>
</feature>
<dbReference type="GO" id="GO:0000793">
    <property type="term" value="C:condensed chromosome"/>
    <property type="evidence" value="ECO:0007669"/>
    <property type="project" value="TreeGrafter"/>
</dbReference>
<organism evidence="3 4">
    <name type="scientific">Parafrankia soli</name>
    <dbReference type="NCBI Taxonomy" id="2599596"/>
    <lineage>
        <taxon>Bacteria</taxon>
        <taxon>Bacillati</taxon>
        <taxon>Actinomycetota</taxon>
        <taxon>Actinomycetes</taxon>
        <taxon>Frankiales</taxon>
        <taxon>Frankiaceae</taxon>
        <taxon>Parafrankia</taxon>
    </lineage>
</organism>
<feature type="compositionally biased region" description="Gly residues" evidence="2">
    <location>
        <begin position="1037"/>
        <end position="1052"/>
    </location>
</feature>
<dbReference type="EMBL" id="MAXA01000114">
    <property type="protein sequence ID" value="OHV36779.1"/>
    <property type="molecule type" value="Genomic_DNA"/>
</dbReference>
<reference evidence="4" key="1">
    <citation type="submission" date="2016-07" db="EMBL/GenBank/DDBJ databases">
        <title>Frankia sp. NRRL B-16219 Genome sequencing.</title>
        <authorList>
            <person name="Ghodhbane-Gtari F."/>
            <person name="Swanson E."/>
            <person name="Gueddou A."/>
            <person name="Louati M."/>
            <person name="Nouioui I."/>
            <person name="Hezbri K."/>
            <person name="Abebe-Akele F."/>
            <person name="Simpson S."/>
            <person name="Morris K."/>
            <person name="Thomas K."/>
            <person name="Gtari M."/>
            <person name="Tisa L.S."/>
        </authorList>
    </citation>
    <scope>NUCLEOTIDE SEQUENCE [LARGE SCALE GENOMIC DNA]</scope>
    <source>
        <strain evidence="4">NRRL B-16219</strain>
    </source>
</reference>
<feature type="coiled-coil region" evidence="1">
    <location>
        <begin position="412"/>
        <end position="446"/>
    </location>
</feature>
<comment type="caution">
    <text evidence="3">The sequence shown here is derived from an EMBL/GenBank/DDBJ whole genome shotgun (WGS) entry which is preliminary data.</text>
</comment>
<evidence type="ECO:0008006" key="5">
    <source>
        <dbReference type="Google" id="ProtNLM"/>
    </source>
</evidence>
<feature type="region of interest" description="Disordered" evidence="2">
    <location>
        <begin position="589"/>
        <end position="610"/>
    </location>
</feature>
<sequence length="1723" mass="177867">MFELSRVRLHSIGPPGARFGDVLLDFSGVGAPVTGHRQDALFSAGVAVPETDGNSEDTAQRAGGAPPPDGSAPSLRTPGAVAAGGVTDTAVPAVQPGQAGQSSRPVRPSPASVLFLENGGGKSVLMKLIFSVVLPGRRQVVGTSNGRVLDNFVLARDCGHVVCEWQHAVTGERVVTGKVSEWRGRATGDASRLAEAWYSFRPSAELDIASLPLVRDGRLITLAGFRTRLAEAGAADPKLAMTWETNQGAWSENLDAIGLDPELFRYQRAMNAGEGEAAEAFAFNSDEQFVDFLLRAVTPPEDPAGVAEVVDGYAAKLAERAALDAEREFVAGALERLDPLVEAVGARVESAAGLRTLLTTVRGAAGAVEARIALDRVGAVELDARGQSGRDAVEEAERARRRAVDTELAARLRVSELRLAEAEATRDELVERFAEANEELDAWRAAEDVLRHAAASSEAGRLTRLVEEAESRSAPALADRDAAARALVVGLSRLAAASDAEESRARAAAAAHDLAAESAAAADRVAADGAATARAGAAALRERRARSARVLAEAVRDGLLPSADIDPQSAAAEAARAAEEARAAVQDALAAATRSTDRERAQDGARAAERELDTARAELTRLTSELEQALAGARALTADGRIAALLGLGTGPDEPDQLDAAHHLDAVDLDTDAPAALDALAAAVLAAEERQLALSVDAEADLRVLNALGDGDLRPARPAVGDVLAVLTRAGIPAVSGWQHLSRAVAATERERVLAARPDLVDGVVVPAGWDVGAAHAALAAARLLPDCAIVVGAAELLSDAASPSHTDHPDNADPAGPLRGRAFLVPPNPALYDRAAAAAERESVRRRHEERSAQAAELSARARADRELAAAVAGWRRSNPPGRVAGLRAAARAGQDAVDVAENALAAARELVGEAVRAAERAVAEVERLRAVEEERTARAAALDLLVRAVGESVGADSEITRLEATAAERSTEAEEHRARAAAARAAAQDALRRADDAARNARVARAESAEVVGGGDIDSADIDSGNIDSDIHGADGAGDGHGGYGAGPGAGGPPPQVPLLRAVYESAERAYAQVEVGADLRGELDRARRAQAAARGAVEGLPAAVRTRSAALLAGPNGGDAAARVTAQAASRRVAADLGRELDAARERLGGLRQELRHTAAEVTDAGARPLARDEGPATMEQSRDAHRAAVETLHESEAAVRAARDALDELERHAAAHEREVDAFGLVTETLSELRADAESAVAGTSERTGAGERSDTGVGERADADVGGRAGTSTGGRAGTNAGDATGTSVGRGNGAVAAPAGSAGWPGGVEAFDGDTAAATAMARELRSSWRQAVAAHGEAAGRVRAAADAVAAWAATDRFESVRSPARRQMVRAGRDAVAANAADWAAALAPRLRSLDDDLAHIGRNRAAIVARLEGMVRASLGTLRSAQRLSRLPDRLGDWSGQEFLRITFAEPDPVALTDALGEVVDAAARGSATPGPASTGTVAVSPGGPGTAGARRDGMTLLLRGVRAALPGGVRVEILKPDAVLRTERVRVSQLGDVFSGGQQLTAAIILYCTMAALRANDRGRLRARHAGVLFLDNPIGRASAAYLLDLQLAVADRLGVQLIYTTGLFDTTALSAFTLVIRLRNDADLRAGMKYLRVQERLRPGLTPPDVAAGGAAGVITASRLFRRTAPGPPATASVPATRSAPAGTGREAIAATNGDRSDPAAANAHTGP</sequence>
<dbReference type="Proteomes" id="UP000179769">
    <property type="component" value="Unassembled WGS sequence"/>
</dbReference>
<feature type="region of interest" description="Disordered" evidence="2">
    <location>
        <begin position="48"/>
        <end position="82"/>
    </location>
</feature>
<dbReference type="GO" id="GO:0003682">
    <property type="term" value="F:chromatin binding"/>
    <property type="evidence" value="ECO:0007669"/>
    <property type="project" value="TreeGrafter"/>
</dbReference>
<evidence type="ECO:0000256" key="1">
    <source>
        <dbReference type="SAM" id="Coils"/>
    </source>
</evidence>
<feature type="coiled-coil region" evidence="1">
    <location>
        <begin position="1196"/>
        <end position="1223"/>
    </location>
</feature>
<accession>A0A1S1QT93</accession>
<dbReference type="GO" id="GO:0000785">
    <property type="term" value="C:chromatin"/>
    <property type="evidence" value="ECO:0007669"/>
    <property type="project" value="TreeGrafter"/>
</dbReference>
<feature type="region of interest" description="Disordered" evidence="2">
    <location>
        <begin position="1241"/>
        <end position="1293"/>
    </location>
</feature>
<dbReference type="RefSeq" id="WP_071061872.1">
    <property type="nucleotide sequence ID" value="NZ_MAXA01000114.1"/>
</dbReference>
<feature type="compositionally biased region" description="Basic and acidic residues" evidence="2">
    <location>
        <begin position="1253"/>
        <end position="1270"/>
    </location>
</feature>
<dbReference type="PANTHER" id="PTHR43941">
    <property type="entry name" value="STRUCTURAL MAINTENANCE OF CHROMOSOMES PROTEIN 2"/>
    <property type="match status" value="1"/>
</dbReference>
<feature type="compositionally biased region" description="Gly residues" evidence="2">
    <location>
        <begin position="1272"/>
        <end position="1282"/>
    </location>
</feature>
<protein>
    <recommendedName>
        <fullName evidence="5">Chromosome segregation ATPase</fullName>
    </recommendedName>
</protein>